<dbReference type="KEGG" id="faa:HMPREF0389_00722"/>
<evidence type="ECO:0000256" key="1">
    <source>
        <dbReference type="SAM" id="Phobius"/>
    </source>
</evidence>
<accession>D6GPU9</accession>
<dbReference type="STRING" id="546269.HMPREF0389_00722"/>
<keyword evidence="1" id="KW-0812">Transmembrane</keyword>
<gene>
    <name evidence="2" type="ordered locus">HMPREF0389_00722</name>
</gene>
<dbReference type="EMBL" id="CP002390">
    <property type="protein sequence ID" value="EFE28802.1"/>
    <property type="molecule type" value="Genomic_DNA"/>
</dbReference>
<dbReference type="OrthoDB" id="2016983at2"/>
<name>D6GPU9_FILAD</name>
<evidence type="ECO:0000313" key="2">
    <source>
        <dbReference type="EMBL" id="EFE28802.1"/>
    </source>
</evidence>
<feature type="transmembrane region" description="Helical" evidence="1">
    <location>
        <begin position="310"/>
        <end position="331"/>
    </location>
</feature>
<protein>
    <submittedName>
        <fullName evidence="2">Uncharacterized protein</fullName>
    </submittedName>
</protein>
<reference evidence="3" key="1">
    <citation type="submission" date="2010-12" db="EMBL/GenBank/DDBJ databases">
        <title>The genome sequence of Filifactor alocis strain ATCC 35896.</title>
        <authorList>
            <consortium name="The Broad Institute Genome Sequencing Platform"/>
            <person name="Ward D."/>
            <person name="Earl A."/>
            <person name="Feldgarden M."/>
            <person name="Young S.K."/>
            <person name="Gargeya S."/>
            <person name="Zeng Q."/>
            <person name="Alvarado L."/>
            <person name="Berlin A."/>
            <person name="Bochicchio J."/>
            <person name="Chapman S.B."/>
            <person name="Chen Z."/>
            <person name="Freedman E."/>
            <person name="Gellesch M."/>
            <person name="Goldberg J."/>
            <person name="Griggs A."/>
            <person name="Gujja S."/>
            <person name="Heilman E."/>
            <person name="Heiman D."/>
            <person name="Howarth C."/>
            <person name="Mehta T."/>
            <person name="Neiman D."/>
            <person name="Pearson M."/>
            <person name="Roberts A."/>
            <person name="Saif S."/>
            <person name="Shea T."/>
            <person name="Shenoy N."/>
            <person name="Sisk P."/>
            <person name="Stolte C."/>
            <person name="Sykes S."/>
            <person name="White J."/>
            <person name="Yandava C."/>
            <person name="Izard J."/>
            <person name="Blanton J.M."/>
            <person name="Baranova O.V."/>
            <person name="Tanner A.C."/>
            <person name="Dewhirst F.E."/>
            <person name="Haas B."/>
            <person name="Nusbaum C."/>
            <person name="Birren B."/>
        </authorList>
    </citation>
    <scope>NUCLEOTIDE SEQUENCE [LARGE SCALE GENOMIC DNA]</scope>
    <source>
        <strain evidence="3">ATCC 35896 / D40 B5</strain>
    </source>
</reference>
<proteinExistence type="predicted"/>
<sequence>MKSETLNQNNPFVIKCKSCGAPAEFDILRQNHCCLFCRTETSMKEGLEERDKWKSSHKMKISGDMEVAGKIFYTCKGCAAQVMIKDETVVGKCEFCGGTLARRTYVESDTLPEAVLPFYITREEAMEQVKKWCDENPKRPESKSIKGQLGKLTGYYLPFELVKGDASVDTVRANCFRVYHGKCYLDGIAVNTSRQMNNLLLDAAEPFDLDDLVEFNISYLNNFKIKMQDLDENQLKKRVSDEVSSDLSESLNKNFSTDQMQTNVKSGDLLVMSAILPFYILKSGKVELVVNGQTGRIAVKKKEVKKSYRYLIEPAIITVIVFVLSKILVSYLSGGSDSEVAQLPIWITAMFGIIAFIAFGQNRGASYEDPILKTPPQQAKREGRTLNISKSDKEKDKVQMVFYEELKSGETPVSLRFYNSKRIIRWLIGFMLLNFAPILIGGLIAGFRVEQMSFGSIVIWMVISIPVSYALYLQMCRVLVYDRPILYQYPYTGKEIPRKEYPTRRDFRIWETVSELLKEKVIVMLLVFLLLMFLMSTLFISGKI</sequence>
<dbReference type="eggNOG" id="COG1594">
    <property type="taxonomic scope" value="Bacteria"/>
</dbReference>
<dbReference type="AlphaFoldDB" id="D6GPU9"/>
<organism evidence="2 3">
    <name type="scientific">Filifactor alocis (strain ATCC 35896 / CCUG 47790 / D40 B5)</name>
    <name type="common">Fusobacterium alocis</name>
    <dbReference type="NCBI Taxonomy" id="546269"/>
    <lineage>
        <taxon>Bacteria</taxon>
        <taxon>Bacillati</taxon>
        <taxon>Bacillota</taxon>
        <taxon>Clostridia</taxon>
        <taxon>Peptostreptococcales</taxon>
        <taxon>Filifactoraceae</taxon>
        <taxon>Filifactor</taxon>
    </lineage>
</organism>
<dbReference type="RefSeq" id="WP_014262723.1">
    <property type="nucleotide sequence ID" value="NC_016630.1"/>
</dbReference>
<dbReference type="Proteomes" id="UP000007468">
    <property type="component" value="Chromosome"/>
</dbReference>
<keyword evidence="1" id="KW-1133">Transmembrane helix</keyword>
<feature type="transmembrane region" description="Helical" evidence="1">
    <location>
        <begin position="453"/>
        <end position="473"/>
    </location>
</feature>
<keyword evidence="1" id="KW-0472">Membrane</keyword>
<feature type="transmembrane region" description="Helical" evidence="1">
    <location>
        <begin position="343"/>
        <end position="360"/>
    </location>
</feature>
<feature type="transmembrane region" description="Helical" evidence="1">
    <location>
        <begin position="426"/>
        <end position="447"/>
    </location>
</feature>
<keyword evidence="3" id="KW-1185">Reference proteome</keyword>
<feature type="transmembrane region" description="Helical" evidence="1">
    <location>
        <begin position="521"/>
        <end position="541"/>
    </location>
</feature>
<evidence type="ECO:0000313" key="3">
    <source>
        <dbReference type="Proteomes" id="UP000007468"/>
    </source>
</evidence>